<reference evidence="1" key="1">
    <citation type="submission" date="2023-10" db="EMBL/GenBank/DDBJ databases">
        <title>Genome assembly of Pristionchus species.</title>
        <authorList>
            <person name="Yoshida K."/>
            <person name="Sommer R.J."/>
        </authorList>
    </citation>
    <scope>NUCLEOTIDE SEQUENCE</scope>
    <source>
        <strain evidence="1">RS0144</strain>
    </source>
</reference>
<dbReference type="EMBL" id="BTSX01000005">
    <property type="protein sequence ID" value="GMT01754.1"/>
    <property type="molecule type" value="Genomic_DNA"/>
</dbReference>
<evidence type="ECO:0000313" key="1">
    <source>
        <dbReference type="EMBL" id="GMT01754.1"/>
    </source>
</evidence>
<sequence length="102" mass="11828">KKAVRRISKLLTKKQTKSKRSRVIFDEIDRLIAAETDSTVLIWLFRLAQHSAFNMYRDAHDICTIAMNALAKGQDEVARGCCLLLEQFRARKYCLMAKSRDH</sequence>
<feature type="non-terminal residue" evidence="1">
    <location>
        <position position="1"/>
    </location>
</feature>
<protein>
    <submittedName>
        <fullName evidence="1">Uncharacterized protein</fullName>
    </submittedName>
</protein>
<name>A0AAV5U5R5_9BILA</name>
<proteinExistence type="predicted"/>
<dbReference type="Proteomes" id="UP001432027">
    <property type="component" value="Unassembled WGS sequence"/>
</dbReference>
<gene>
    <name evidence="1" type="ORF">PENTCL1PPCAC_23928</name>
</gene>
<keyword evidence="2" id="KW-1185">Reference proteome</keyword>
<accession>A0AAV5U5R5</accession>
<organism evidence="1 2">
    <name type="scientific">Pristionchus entomophagus</name>
    <dbReference type="NCBI Taxonomy" id="358040"/>
    <lineage>
        <taxon>Eukaryota</taxon>
        <taxon>Metazoa</taxon>
        <taxon>Ecdysozoa</taxon>
        <taxon>Nematoda</taxon>
        <taxon>Chromadorea</taxon>
        <taxon>Rhabditida</taxon>
        <taxon>Rhabditina</taxon>
        <taxon>Diplogasteromorpha</taxon>
        <taxon>Diplogasteroidea</taxon>
        <taxon>Neodiplogasteridae</taxon>
        <taxon>Pristionchus</taxon>
    </lineage>
</organism>
<comment type="caution">
    <text evidence="1">The sequence shown here is derived from an EMBL/GenBank/DDBJ whole genome shotgun (WGS) entry which is preliminary data.</text>
</comment>
<evidence type="ECO:0000313" key="2">
    <source>
        <dbReference type="Proteomes" id="UP001432027"/>
    </source>
</evidence>
<dbReference type="AlphaFoldDB" id="A0AAV5U5R5"/>